<evidence type="ECO:0000313" key="1">
    <source>
        <dbReference type="EMBL" id="AAC66927.2"/>
    </source>
</evidence>
<dbReference type="STRING" id="224326.BB_0554"/>
<keyword evidence="2" id="KW-1185">Reference proteome</keyword>
<protein>
    <submittedName>
        <fullName evidence="1">Uncharacterized protein</fullName>
    </submittedName>
</protein>
<dbReference type="AlphaFoldDB" id="O51504"/>
<dbReference type="Proteomes" id="UP000001807">
    <property type="component" value="Chromosome"/>
</dbReference>
<dbReference type="RefSeq" id="WP_010889765.1">
    <property type="nucleotide sequence ID" value="NC_001318.1"/>
</dbReference>
<gene>
    <name evidence="1" type="ordered locus">BB_0554</name>
</gene>
<sequence length="622" mass="71614">MSLTNVDAHEFWALPVCCNVKDSFIEDFSFVDEHVNSIFSISYKDNITLKFRDFVDSNEFNLKLFDNKISFEGQIPLVLYSDNLDYLLKAEKSVLFNLRVGDANSSYSSGFTKKESGTCNVLNACYEFSDYNSFSDDFILVKIFFDSENLIIDANVDNISFLKFFISENFGVSKDKIKINSLDNYWSSSIFPISFNAILQGIVISKKINKRVNIVYYKRHFGILDNLNLTFSVSNCLVADNKLSKIILEIIINRPLNFLYKFYFKFINNIFKNLFFDGFLEIFFVENKSDFIFFYDNLLAFETSVYNFIYSNFYNLALSMSCEPIGYLLTQIKGDYASFLKIFKKLDLKNSLIKKSAVLSVNKDYDIFDTSRRGVGFAYLNSSAYFLSEEQYVVAFLYKDGLNVFLPYSIIDNNLSNYLKNSLAKTLGLPYSSVNFLIGESVLDFGNFYNLLFKDPYLIEKAILSIKDNFSSLIDSDFINEYPVVFKEKIAISDVNDCVLGCSVELKFEFYSLSAVFSNVSFFVEQGKFTKLKLNNKRIRTIFGLAVDYVFCRANVSCDIKDCLSLEFIEDGEFIFSFRSVFIVSVSAIRTALIQVFDFNASKTPLDFEEILNSWSIKIDIN</sequence>
<dbReference type="PATRIC" id="fig|224326.49.peg.945"/>
<dbReference type="PaxDb" id="224326-BB_0554"/>
<proteinExistence type="predicted"/>
<accession>O51504</accession>
<dbReference type="OrthoDB" id="350018at2"/>
<dbReference type="EnsemblBacteria" id="AAC66927">
    <property type="protein sequence ID" value="AAC66927"/>
    <property type="gene ID" value="BB_0554"/>
</dbReference>
<dbReference type="KEGG" id="bbu:BB_0554"/>
<dbReference type="HOGENOM" id="CLU_439841_0_0_12"/>
<reference evidence="1 2" key="1">
    <citation type="journal article" date="1997" name="Nature">
        <title>Genomic sequence of a Lyme disease spirochaete, Borrelia burgdorferi.</title>
        <authorList>
            <person name="Fraser C.M."/>
            <person name="Casjens S."/>
            <person name="Huang W.M."/>
            <person name="Sutton G.G."/>
            <person name="Clayton R."/>
            <person name="Lathigra R."/>
            <person name="White O."/>
            <person name="Ketchum K.A."/>
            <person name="Dodson R."/>
            <person name="Hickey E.K."/>
            <person name="Gwinn M."/>
            <person name="Dougherty B."/>
            <person name="Tomb J.F."/>
            <person name="Fleischmann R.D."/>
            <person name="Richardson D."/>
            <person name="Peterson J."/>
            <person name="Kerlavage A.R."/>
            <person name="Quackenbush J."/>
            <person name="Salzberg S."/>
            <person name="Hanson M."/>
            <person name="van Vugt R."/>
            <person name="Palmer N."/>
            <person name="Adams M.D."/>
            <person name="Gocayne J."/>
            <person name="Weidman J."/>
            <person name="Utterback T."/>
            <person name="Watthey L."/>
            <person name="McDonald L."/>
            <person name="Artiach P."/>
            <person name="Bowman C."/>
            <person name="Garland S."/>
            <person name="Fuji C."/>
            <person name="Cotton M.D."/>
            <person name="Horst K."/>
            <person name="Roberts K."/>
            <person name="Hatch B."/>
            <person name="Smith H.O."/>
            <person name="Venter J.C."/>
        </authorList>
    </citation>
    <scope>NUCLEOTIDE SEQUENCE [LARGE SCALE GENOMIC DNA]</scope>
    <source>
        <strain evidence="2">ATCC 35210 / DSM 4680 / CIP 102532 / B31</strain>
    </source>
</reference>
<organism evidence="1 2">
    <name type="scientific">Borreliella burgdorferi (strain ATCC 35210 / DSM 4680 / CIP 102532 / B31)</name>
    <name type="common">Borrelia burgdorferi</name>
    <dbReference type="NCBI Taxonomy" id="224326"/>
    <lineage>
        <taxon>Bacteria</taxon>
        <taxon>Pseudomonadati</taxon>
        <taxon>Spirochaetota</taxon>
        <taxon>Spirochaetia</taxon>
        <taxon>Spirochaetales</taxon>
        <taxon>Borreliaceae</taxon>
        <taxon>Borreliella</taxon>
    </lineage>
</organism>
<evidence type="ECO:0000313" key="2">
    <source>
        <dbReference type="Proteomes" id="UP000001807"/>
    </source>
</evidence>
<name>O51504_BORBU</name>
<dbReference type="EMBL" id="AE000783">
    <property type="protein sequence ID" value="AAC66927.2"/>
    <property type="molecule type" value="Genomic_DNA"/>
</dbReference>